<proteinExistence type="predicted"/>
<gene>
    <name evidence="2" type="primary">LOC100370798</name>
</gene>
<dbReference type="PANTHER" id="PTHR47110:SF3">
    <property type="entry name" value="TESTIS-SPECIFIC EXPRESSED PROTEIN 55-LIKE"/>
    <property type="match status" value="1"/>
</dbReference>
<dbReference type="CDD" id="cd22975">
    <property type="entry name" value="DD_TEX55"/>
    <property type="match status" value="1"/>
</dbReference>
<dbReference type="Proteomes" id="UP000694865">
    <property type="component" value="Unplaced"/>
</dbReference>
<dbReference type="GeneID" id="100370798"/>
<evidence type="ECO:0000313" key="1">
    <source>
        <dbReference type="Proteomes" id="UP000694865"/>
    </source>
</evidence>
<dbReference type="Gene3D" id="1.20.890.10">
    <property type="entry name" value="cAMP-dependent protein kinase regulatory subunit, dimerization-anchoring domain"/>
    <property type="match status" value="1"/>
</dbReference>
<sequence length="131" mass="14807">MAAAVQEPGDDVQKILLTQGDVSENPTPIPDHVNKEMSPSVMPNAVGQSTGLLEEKLKESLRVDDNESTEYISPIEDPYTRAVKYLERYNVMHIFQQLTASLVFHRPEDPLQFLLDEILKIQKEKEATLAE</sequence>
<reference evidence="2" key="1">
    <citation type="submission" date="2025-08" db="UniProtKB">
        <authorList>
            <consortium name="RefSeq"/>
        </authorList>
    </citation>
    <scope>IDENTIFICATION</scope>
    <source>
        <tissue evidence="2">Testes</tissue>
    </source>
</reference>
<organism evidence="1 2">
    <name type="scientific">Saccoglossus kowalevskii</name>
    <name type="common">Acorn worm</name>
    <dbReference type="NCBI Taxonomy" id="10224"/>
    <lineage>
        <taxon>Eukaryota</taxon>
        <taxon>Metazoa</taxon>
        <taxon>Hemichordata</taxon>
        <taxon>Enteropneusta</taxon>
        <taxon>Harrimaniidae</taxon>
        <taxon>Saccoglossus</taxon>
    </lineage>
</organism>
<name>A0ABM0GMW1_SACKO</name>
<dbReference type="InterPro" id="IPR048377">
    <property type="entry name" value="TEX55_DD"/>
</dbReference>
<dbReference type="RefSeq" id="XP_002733422.1">
    <property type="nucleotide sequence ID" value="XM_002733376.2"/>
</dbReference>
<keyword evidence="1" id="KW-1185">Reference proteome</keyword>
<dbReference type="PANTHER" id="PTHR47110">
    <property type="entry name" value="TESTIS-SPECIFIC EXPRESSED PROTEIN 55"/>
    <property type="match status" value="1"/>
</dbReference>
<protein>
    <submittedName>
        <fullName evidence="2">Uncharacterized protein LOC100370798</fullName>
    </submittedName>
</protein>
<accession>A0ABM0GMW1</accession>
<evidence type="ECO:0000313" key="2">
    <source>
        <dbReference type="RefSeq" id="XP_002733422.1"/>
    </source>
</evidence>
<dbReference type="Pfam" id="PF17819">
    <property type="entry name" value="Tex55"/>
    <property type="match status" value="1"/>
</dbReference>
<dbReference type="InterPro" id="IPR040760">
    <property type="entry name" value="Tex55"/>
</dbReference>
<dbReference type="SUPFAM" id="SSF47391">
    <property type="entry name" value="Dimerization-anchoring domain of cAMP-dependent PK regulatory subunit"/>
    <property type="match status" value="1"/>
</dbReference>